<accession>A0ACC1R9K0</accession>
<reference evidence="1" key="1">
    <citation type="submission" date="2022-07" db="EMBL/GenBank/DDBJ databases">
        <title>Genome Sequence of Lecanicillium saksenae.</title>
        <authorList>
            <person name="Buettner E."/>
        </authorList>
    </citation>
    <scope>NUCLEOTIDE SEQUENCE</scope>
    <source>
        <strain evidence="1">VT-O1</strain>
    </source>
</reference>
<dbReference type="EMBL" id="JANAKD010000009">
    <property type="protein sequence ID" value="KAJ3499462.1"/>
    <property type="molecule type" value="Genomic_DNA"/>
</dbReference>
<protein>
    <submittedName>
        <fullName evidence="1">Uncharacterized protein</fullName>
    </submittedName>
</protein>
<evidence type="ECO:0000313" key="1">
    <source>
        <dbReference type="EMBL" id="KAJ3499462.1"/>
    </source>
</evidence>
<gene>
    <name evidence="1" type="ORF">NLG97_g301</name>
</gene>
<evidence type="ECO:0000313" key="2">
    <source>
        <dbReference type="Proteomes" id="UP001148737"/>
    </source>
</evidence>
<sequence length="541" mass="59329">MEFFKSDKFTDHVDALMAEHHVPGLSVAIALGDSTTAARAFGFASVLRNDPCTPETLFDIASSAKSLTAASVALLVDDNKNYPKVQYDAAMSALLADDFVMQEASYTAGITVEDVLSHRTGMASHDNSYMGPNATEPDNARSITRNLRNLAVAAPLRSRYLYCNMMYTAATHLVEVETGMPFARFLEDRFFSPLGMASTALQPALARERGFADRIAKGHFWNKSSYDEFDSPDCPEGQGAGSIMSSATDFIKWVKALMNRESPINDKIYQGLTKMRSIVNPGARRLKPHTTPAIYAAGMEVWYYRGQMVVGHDGNIAGFGSRFLFMPDKRFGVVVMGNSSGAGAVSTAIVRALMDEIIGVPISERQLRNKPKAKKIPSRRAPVSADAPTGGAGDTMPTLAAKNHGKDDGNSGKGISNIPANRKKPEIAPKNKSKPLPPQELSLDLYVGTFANKGYRNLRVEIKDELLYVDARDRAFGFTLTFEHKRDQREYIAHLSDALEGGDDHVDAEFVFEDGRAVRLGLDLEPTIKDLIWFDLVTHTE</sequence>
<dbReference type="Proteomes" id="UP001148737">
    <property type="component" value="Unassembled WGS sequence"/>
</dbReference>
<organism evidence="1 2">
    <name type="scientific">Lecanicillium saksenae</name>
    <dbReference type="NCBI Taxonomy" id="468837"/>
    <lineage>
        <taxon>Eukaryota</taxon>
        <taxon>Fungi</taxon>
        <taxon>Dikarya</taxon>
        <taxon>Ascomycota</taxon>
        <taxon>Pezizomycotina</taxon>
        <taxon>Sordariomycetes</taxon>
        <taxon>Hypocreomycetidae</taxon>
        <taxon>Hypocreales</taxon>
        <taxon>Cordycipitaceae</taxon>
        <taxon>Lecanicillium</taxon>
    </lineage>
</organism>
<comment type="caution">
    <text evidence="1">The sequence shown here is derived from an EMBL/GenBank/DDBJ whole genome shotgun (WGS) entry which is preliminary data.</text>
</comment>
<name>A0ACC1R9K0_9HYPO</name>
<proteinExistence type="predicted"/>
<keyword evidence="2" id="KW-1185">Reference proteome</keyword>